<accession>A0ACA9P4I9</accession>
<feature type="non-terminal residue" evidence="1">
    <location>
        <position position="1"/>
    </location>
</feature>
<comment type="caution">
    <text evidence="1">The sequence shown here is derived from an EMBL/GenBank/DDBJ whole genome shotgun (WGS) entry which is preliminary data.</text>
</comment>
<name>A0ACA9P4I9_9GLOM</name>
<keyword evidence="2" id="KW-1185">Reference proteome</keyword>
<sequence length="82" mass="9678">LVKIYYEEVIRFFEHPNYCVVLDIFERKYELDNRHIDLVSDSTSVYLISHVLEKIGKLIAVQAKHKLSSISISTDILKRKKK</sequence>
<organism evidence="1 2">
    <name type="scientific">Scutellospora calospora</name>
    <dbReference type="NCBI Taxonomy" id="85575"/>
    <lineage>
        <taxon>Eukaryota</taxon>
        <taxon>Fungi</taxon>
        <taxon>Fungi incertae sedis</taxon>
        <taxon>Mucoromycota</taxon>
        <taxon>Glomeromycotina</taxon>
        <taxon>Glomeromycetes</taxon>
        <taxon>Diversisporales</taxon>
        <taxon>Gigasporaceae</taxon>
        <taxon>Scutellospora</taxon>
    </lineage>
</organism>
<dbReference type="EMBL" id="CAJVPM010035567">
    <property type="protein sequence ID" value="CAG8690369.1"/>
    <property type="molecule type" value="Genomic_DNA"/>
</dbReference>
<evidence type="ECO:0000313" key="2">
    <source>
        <dbReference type="Proteomes" id="UP000789860"/>
    </source>
</evidence>
<reference evidence="1" key="1">
    <citation type="submission" date="2021-06" db="EMBL/GenBank/DDBJ databases">
        <authorList>
            <person name="Kallberg Y."/>
            <person name="Tangrot J."/>
            <person name="Rosling A."/>
        </authorList>
    </citation>
    <scope>NUCLEOTIDE SEQUENCE</scope>
    <source>
        <strain evidence="1">AU212A</strain>
    </source>
</reference>
<gene>
    <name evidence="1" type="ORF">SCALOS_LOCUS10104</name>
</gene>
<protein>
    <submittedName>
        <fullName evidence="1">11198_t:CDS:1</fullName>
    </submittedName>
</protein>
<dbReference type="Proteomes" id="UP000789860">
    <property type="component" value="Unassembled WGS sequence"/>
</dbReference>
<evidence type="ECO:0000313" key="1">
    <source>
        <dbReference type="EMBL" id="CAG8690369.1"/>
    </source>
</evidence>
<proteinExistence type="predicted"/>